<sequence length="264" mass="28989">MSATNTVIATGVTTEKLANVRKWNLTLTSLHFGQAVAMLLLTNDFALKVLSSFPAGPPGTEGLVTTTLFEVRVGWVIGAFLALAGLDHLLTSTFARNTYESDLKNGINRFRWAEYSISASLMVAIISMYWGILTLAALVAVVGANIAMILFGWLQEKMNPPGRTSTTMMPFWFGTLAGITPWLAMAVNISQIPLDEAPDGLFLIMIVQAIFFFCFGLNQWLQYRGVGKWTNYMFGEKTYLILSLGAKSLLAWQIFAVSLIPIAN</sequence>
<feature type="transmembrane region" description="Helical" evidence="1">
    <location>
        <begin position="136"/>
        <end position="154"/>
    </location>
</feature>
<feature type="transmembrane region" description="Helical" evidence="1">
    <location>
        <begin position="166"/>
        <end position="189"/>
    </location>
</feature>
<keyword evidence="1" id="KW-0812">Transmembrane</keyword>
<feature type="transmembrane region" description="Helical" evidence="1">
    <location>
        <begin position="239"/>
        <end position="263"/>
    </location>
</feature>
<feature type="transmembrane region" description="Helical" evidence="1">
    <location>
        <begin position="73"/>
        <end position="91"/>
    </location>
</feature>
<protein>
    <submittedName>
        <fullName evidence="2">Unannotated protein</fullName>
    </submittedName>
</protein>
<gene>
    <name evidence="2" type="ORF">UFOPK2245_00383</name>
</gene>
<dbReference type="AlphaFoldDB" id="A0A6J6KJM9"/>
<evidence type="ECO:0000313" key="2">
    <source>
        <dbReference type="EMBL" id="CAB4648384.1"/>
    </source>
</evidence>
<organism evidence="2">
    <name type="scientific">freshwater metagenome</name>
    <dbReference type="NCBI Taxonomy" id="449393"/>
    <lineage>
        <taxon>unclassified sequences</taxon>
        <taxon>metagenomes</taxon>
        <taxon>ecological metagenomes</taxon>
    </lineage>
</organism>
<reference evidence="2" key="1">
    <citation type="submission" date="2020-05" db="EMBL/GenBank/DDBJ databases">
        <authorList>
            <person name="Chiriac C."/>
            <person name="Salcher M."/>
            <person name="Ghai R."/>
            <person name="Kavagutti S V."/>
        </authorList>
    </citation>
    <scope>NUCLEOTIDE SEQUENCE</scope>
</reference>
<evidence type="ECO:0000256" key="1">
    <source>
        <dbReference type="SAM" id="Phobius"/>
    </source>
</evidence>
<keyword evidence="1" id="KW-0472">Membrane</keyword>
<dbReference type="Pfam" id="PF18761">
    <property type="entry name" value="Heliorhodopsin"/>
    <property type="match status" value="1"/>
</dbReference>
<feature type="transmembrane region" description="Helical" evidence="1">
    <location>
        <begin position="201"/>
        <end position="218"/>
    </location>
</feature>
<dbReference type="NCBIfam" id="NF038020">
    <property type="entry name" value="HeR"/>
    <property type="match status" value="1"/>
</dbReference>
<dbReference type="InterPro" id="IPR041113">
    <property type="entry name" value="Heliorhodopsin"/>
</dbReference>
<accession>A0A6J6KJM9</accession>
<keyword evidence="1" id="KW-1133">Transmembrane helix</keyword>
<proteinExistence type="predicted"/>
<name>A0A6J6KJM9_9ZZZZ</name>
<dbReference type="EMBL" id="CAEZWK010000005">
    <property type="protein sequence ID" value="CAB4648384.1"/>
    <property type="molecule type" value="Genomic_DNA"/>
</dbReference>